<sequence length="126" mass="14257">MSFPLYSVVHRAGEKAFSGIILKNFIFYVQCVLPPKRFKTLVIPVNDLYLIVTDLHIPCFKIAETEIFCISLSNLKHSMFFFLCNIEIAPLSLFVEPFICLHTLTSTGAQLYHIPSIIHPKASGIN</sequence>
<proteinExistence type="predicted"/>
<keyword evidence="2" id="KW-1185">Reference proteome</keyword>
<comment type="caution">
    <text evidence="1">The sequence shown here is derived from an EMBL/GenBank/DDBJ whole genome shotgun (WGS) entry which is preliminary data.</text>
</comment>
<gene>
    <name evidence="1" type="ORF">XENOCAPTIV_009493</name>
</gene>
<name>A0ABV0RIK3_9TELE</name>
<evidence type="ECO:0000313" key="1">
    <source>
        <dbReference type="EMBL" id="MEQ2207262.1"/>
    </source>
</evidence>
<reference evidence="1 2" key="1">
    <citation type="submission" date="2021-06" db="EMBL/GenBank/DDBJ databases">
        <authorList>
            <person name="Palmer J.M."/>
        </authorList>
    </citation>
    <scope>NUCLEOTIDE SEQUENCE [LARGE SCALE GENOMIC DNA]</scope>
    <source>
        <strain evidence="1 2">XC_2019</strain>
        <tissue evidence="1">Muscle</tissue>
    </source>
</reference>
<evidence type="ECO:0000313" key="2">
    <source>
        <dbReference type="Proteomes" id="UP001434883"/>
    </source>
</evidence>
<protein>
    <submittedName>
        <fullName evidence="1">Uncharacterized protein</fullName>
    </submittedName>
</protein>
<dbReference type="EMBL" id="JAHRIN010044149">
    <property type="protein sequence ID" value="MEQ2207262.1"/>
    <property type="molecule type" value="Genomic_DNA"/>
</dbReference>
<organism evidence="1 2">
    <name type="scientific">Xenoophorus captivus</name>
    <dbReference type="NCBI Taxonomy" id="1517983"/>
    <lineage>
        <taxon>Eukaryota</taxon>
        <taxon>Metazoa</taxon>
        <taxon>Chordata</taxon>
        <taxon>Craniata</taxon>
        <taxon>Vertebrata</taxon>
        <taxon>Euteleostomi</taxon>
        <taxon>Actinopterygii</taxon>
        <taxon>Neopterygii</taxon>
        <taxon>Teleostei</taxon>
        <taxon>Neoteleostei</taxon>
        <taxon>Acanthomorphata</taxon>
        <taxon>Ovalentaria</taxon>
        <taxon>Atherinomorphae</taxon>
        <taxon>Cyprinodontiformes</taxon>
        <taxon>Goodeidae</taxon>
        <taxon>Xenoophorus</taxon>
    </lineage>
</organism>
<accession>A0ABV0RIK3</accession>
<dbReference type="Proteomes" id="UP001434883">
    <property type="component" value="Unassembled WGS sequence"/>
</dbReference>